<protein>
    <recommendedName>
        <fullName evidence="2">AB hydrolase-1 domain-containing protein</fullName>
    </recommendedName>
</protein>
<gene>
    <name evidence="1" type="ORF">LDAN0321_LOCUS5293</name>
</gene>
<organism evidence="1">
    <name type="scientific">Leptocylindrus danicus</name>
    <dbReference type="NCBI Taxonomy" id="163516"/>
    <lineage>
        <taxon>Eukaryota</taxon>
        <taxon>Sar</taxon>
        <taxon>Stramenopiles</taxon>
        <taxon>Ochrophyta</taxon>
        <taxon>Bacillariophyta</taxon>
        <taxon>Coscinodiscophyceae</taxon>
        <taxon>Chaetocerotophycidae</taxon>
        <taxon>Leptocylindrales</taxon>
        <taxon>Leptocylindraceae</taxon>
        <taxon>Leptocylindrus</taxon>
    </lineage>
</organism>
<dbReference type="Pfam" id="PF06821">
    <property type="entry name" value="Ser_hydrolase"/>
    <property type="match status" value="1"/>
</dbReference>
<dbReference type="PANTHER" id="PTHR15394:SF3">
    <property type="entry name" value="SERINE HYDROLASE RBBP9"/>
    <property type="match status" value="1"/>
</dbReference>
<reference evidence="1" key="1">
    <citation type="submission" date="2021-01" db="EMBL/GenBank/DDBJ databases">
        <authorList>
            <person name="Corre E."/>
            <person name="Pelletier E."/>
            <person name="Niang G."/>
            <person name="Scheremetjew M."/>
            <person name="Finn R."/>
            <person name="Kale V."/>
            <person name="Holt S."/>
            <person name="Cochrane G."/>
            <person name="Meng A."/>
            <person name="Brown T."/>
            <person name="Cohen L."/>
        </authorList>
    </citation>
    <scope>NUCLEOTIDE SEQUENCE</scope>
    <source>
        <strain evidence="1">B650</strain>
    </source>
</reference>
<dbReference type="InterPro" id="IPR010662">
    <property type="entry name" value="RBBP9/YdeN"/>
</dbReference>
<name>A0A7S2NXP4_9STRA</name>
<proteinExistence type="predicted"/>
<dbReference type="Gene3D" id="3.40.50.1820">
    <property type="entry name" value="alpha/beta hydrolase"/>
    <property type="match status" value="1"/>
</dbReference>
<dbReference type="EMBL" id="HBGY01008409">
    <property type="protein sequence ID" value="CAD9566090.1"/>
    <property type="molecule type" value="Transcribed_RNA"/>
</dbReference>
<sequence length="210" mass="23102">MRVIILPGNGCSNVRQSNWYGWLEQRLKSDACFETVLLKDMPDPNKARRSHWLPFIHEELLGNNNNNPSTAQQTIVVGHSSGAEAAMRLCEDTKLAGLVLVAACHTDLGCPSEQAAGWYPPSGGAWKWQDIYENAGCNIVLLHSNDDPFIPIKEPRYVAEQLGKYAGGADNGGLQLREFEGESHFFQPSEAIVKAVYDVAKTAGLEQVPH</sequence>
<evidence type="ECO:0000313" key="1">
    <source>
        <dbReference type="EMBL" id="CAD9566090.1"/>
    </source>
</evidence>
<dbReference type="GO" id="GO:0016787">
    <property type="term" value="F:hydrolase activity"/>
    <property type="evidence" value="ECO:0007669"/>
    <property type="project" value="InterPro"/>
</dbReference>
<dbReference type="PANTHER" id="PTHR15394">
    <property type="entry name" value="SERINE HYDROLASE RBBP9"/>
    <property type="match status" value="1"/>
</dbReference>
<dbReference type="SUPFAM" id="SSF53474">
    <property type="entry name" value="alpha/beta-Hydrolases"/>
    <property type="match status" value="1"/>
</dbReference>
<dbReference type="AlphaFoldDB" id="A0A7S2NXP4"/>
<evidence type="ECO:0008006" key="2">
    <source>
        <dbReference type="Google" id="ProtNLM"/>
    </source>
</evidence>
<dbReference type="InterPro" id="IPR029058">
    <property type="entry name" value="AB_hydrolase_fold"/>
</dbReference>
<accession>A0A7S2NXP4</accession>